<sequence>MLWSKSFRDHSLTFLFHVFTPHAYVIGKQLPAFLKTSVTHSQNVTVIVHSCWIEKKDKYIAYEEDVLFL</sequence>
<proteinExistence type="predicted"/>
<accession>A0A0P5DQZ4</accession>
<organism evidence="1">
    <name type="scientific">Daphnia magna</name>
    <dbReference type="NCBI Taxonomy" id="35525"/>
    <lineage>
        <taxon>Eukaryota</taxon>
        <taxon>Metazoa</taxon>
        <taxon>Ecdysozoa</taxon>
        <taxon>Arthropoda</taxon>
        <taxon>Crustacea</taxon>
        <taxon>Branchiopoda</taxon>
        <taxon>Diplostraca</taxon>
        <taxon>Cladocera</taxon>
        <taxon>Anomopoda</taxon>
        <taxon>Daphniidae</taxon>
        <taxon>Daphnia</taxon>
    </lineage>
</organism>
<dbReference type="AlphaFoldDB" id="A0A0P5DQZ4"/>
<evidence type="ECO:0000313" key="1">
    <source>
        <dbReference type="EMBL" id="JAN80947.1"/>
    </source>
</evidence>
<dbReference type="EMBL" id="GDIQ01013790">
    <property type="protein sequence ID" value="JAN80947.1"/>
    <property type="molecule type" value="Transcribed_RNA"/>
</dbReference>
<protein>
    <submittedName>
        <fullName evidence="1">Uncharacterized protein</fullName>
    </submittedName>
</protein>
<reference evidence="1" key="1">
    <citation type="submission" date="2015-10" db="EMBL/GenBank/DDBJ databases">
        <title>EvidentialGene: Evidence-directed Construction of Complete mRNA Transcriptomes without Genomes.</title>
        <authorList>
            <person name="Gilbert D.G."/>
        </authorList>
    </citation>
    <scope>NUCLEOTIDE SEQUENCE</scope>
</reference>
<name>A0A0P5DQZ4_9CRUS</name>